<dbReference type="Gramene" id="KZM87996">
    <property type="protein sequence ID" value="KZM87996"/>
    <property type="gene ID" value="DCAR_025097"/>
</dbReference>
<feature type="chain" id="PRO_5007853453" description="Hydrophobic seed protein domain-containing protein" evidence="1">
    <location>
        <begin position="23"/>
        <end position="110"/>
    </location>
</feature>
<evidence type="ECO:0000313" key="5">
    <source>
        <dbReference type="Proteomes" id="UP000077755"/>
    </source>
</evidence>
<evidence type="ECO:0000259" key="2">
    <source>
        <dbReference type="Pfam" id="PF14547"/>
    </source>
</evidence>
<dbReference type="InterPro" id="IPR027923">
    <property type="entry name" value="Hydrophob_seed_dom"/>
</dbReference>
<dbReference type="KEGG" id="dcr:108194839"/>
<reference evidence="4" key="2">
    <citation type="submission" date="2022-03" db="EMBL/GenBank/DDBJ databases">
        <title>Draft title - Genomic analysis of global carrot germplasm unveils the trajectory of domestication and the origin of high carotenoid orange carrot.</title>
        <authorList>
            <person name="Iorizzo M."/>
            <person name="Ellison S."/>
            <person name="Senalik D."/>
            <person name="Macko-Podgorni A."/>
            <person name="Grzebelus D."/>
            <person name="Bostan H."/>
            <person name="Rolling W."/>
            <person name="Curaba J."/>
            <person name="Simon P."/>
        </authorList>
    </citation>
    <scope>NUCLEOTIDE SEQUENCE</scope>
    <source>
        <tissue evidence="4">Leaf</tissue>
    </source>
</reference>
<gene>
    <name evidence="3" type="ORF">DCAR_025097</name>
    <name evidence="4" type="ORF">DCAR_0728798</name>
</gene>
<sequence>MSSTPSTYVVLFNILFFTLTHGQVLGPSPLSDLNCSNCRVNPIGLGACGVVLGGGVAPVAIRLCCSTLKSLSAEDLSACLCKVIKADSLKPRNMSVQTAVDRVLTACSNI</sequence>
<dbReference type="AlphaFoldDB" id="A0A164TUN4"/>
<proteinExistence type="predicted"/>
<dbReference type="Proteomes" id="UP000077755">
    <property type="component" value="Chromosome 7"/>
</dbReference>
<accession>A0A164TUN4</accession>
<dbReference type="InterPro" id="IPR036312">
    <property type="entry name" value="Bifun_inhib/LTP/seed_sf"/>
</dbReference>
<dbReference type="SUPFAM" id="SSF47699">
    <property type="entry name" value="Bifunctional inhibitor/lipid-transfer protein/seed storage 2S albumin"/>
    <property type="match status" value="1"/>
</dbReference>
<feature type="domain" description="Hydrophobic seed protein" evidence="2">
    <location>
        <begin position="38"/>
        <end position="108"/>
    </location>
</feature>
<protein>
    <recommendedName>
        <fullName evidence="2">Hydrophobic seed protein domain-containing protein</fullName>
    </recommendedName>
</protein>
<dbReference type="EMBL" id="CP093349">
    <property type="protein sequence ID" value="WOH09341.1"/>
    <property type="molecule type" value="Genomic_DNA"/>
</dbReference>
<keyword evidence="5" id="KW-1185">Reference proteome</keyword>
<name>A0A164TUN4_DAUCS</name>
<evidence type="ECO:0000256" key="1">
    <source>
        <dbReference type="SAM" id="SignalP"/>
    </source>
</evidence>
<dbReference type="Pfam" id="PF14547">
    <property type="entry name" value="Hydrophob_seed"/>
    <property type="match status" value="1"/>
</dbReference>
<keyword evidence="1" id="KW-0732">Signal</keyword>
<evidence type="ECO:0000313" key="3">
    <source>
        <dbReference type="EMBL" id="KZM87996.1"/>
    </source>
</evidence>
<reference evidence="3" key="1">
    <citation type="journal article" date="2016" name="Nat. Genet.">
        <title>A high-quality carrot genome assembly provides new insights into carotenoid accumulation and asterid genome evolution.</title>
        <authorList>
            <person name="Iorizzo M."/>
            <person name="Ellison S."/>
            <person name="Senalik D."/>
            <person name="Zeng P."/>
            <person name="Satapoomin P."/>
            <person name="Huang J."/>
            <person name="Bowman M."/>
            <person name="Iovene M."/>
            <person name="Sanseverino W."/>
            <person name="Cavagnaro P."/>
            <person name="Yildiz M."/>
            <person name="Macko-Podgorni A."/>
            <person name="Moranska E."/>
            <person name="Grzebelus E."/>
            <person name="Grzebelus D."/>
            <person name="Ashrafi H."/>
            <person name="Zheng Z."/>
            <person name="Cheng S."/>
            <person name="Spooner D."/>
            <person name="Van Deynze A."/>
            <person name="Simon P."/>
        </authorList>
    </citation>
    <scope>NUCLEOTIDE SEQUENCE [LARGE SCALE GENOMIC DNA]</scope>
    <source>
        <tissue evidence="3">Leaf</tissue>
    </source>
</reference>
<dbReference type="Gene3D" id="1.10.110.10">
    <property type="entry name" value="Plant lipid-transfer and hydrophobic proteins"/>
    <property type="match status" value="1"/>
</dbReference>
<evidence type="ECO:0000313" key="4">
    <source>
        <dbReference type="EMBL" id="WOH09341.1"/>
    </source>
</evidence>
<dbReference type="EMBL" id="LNRQ01000007">
    <property type="protein sequence ID" value="KZM87996.1"/>
    <property type="molecule type" value="Genomic_DNA"/>
</dbReference>
<organism evidence="3">
    <name type="scientific">Daucus carota subsp. sativus</name>
    <name type="common">Carrot</name>
    <dbReference type="NCBI Taxonomy" id="79200"/>
    <lineage>
        <taxon>Eukaryota</taxon>
        <taxon>Viridiplantae</taxon>
        <taxon>Streptophyta</taxon>
        <taxon>Embryophyta</taxon>
        <taxon>Tracheophyta</taxon>
        <taxon>Spermatophyta</taxon>
        <taxon>Magnoliopsida</taxon>
        <taxon>eudicotyledons</taxon>
        <taxon>Gunneridae</taxon>
        <taxon>Pentapetalae</taxon>
        <taxon>asterids</taxon>
        <taxon>campanulids</taxon>
        <taxon>Apiales</taxon>
        <taxon>Apiaceae</taxon>
        <taxon>Apioideae</taxon>
        <taxon>Scandiceae</taxon>
        <taxon>Daucinae</taxon>
        <taxon>Daucus</taxon>
        <taxon>Daucus sect. Daucus</taxon>
    </lineage>
</organism>
<feature type="signal peptide" evidence="1">
    <location>
        <begin position="1"/>
        <end position="22"/>
    </location>
</feature>